<evidence type="ECO:0000313" key="6">
    <source>
        <dbReference type="Proteomes" id="UP000199438"/>
    </source>
</evidence>
<keyword evidence="1" id="KW-0479">Metal-binding</keyword>
<protein>
    <submittedName>
        <fullName evidence="5">Dihydroorotase</fullName>
    </submittedName>
</protein>
<dbReference type="InterPro" id="IPR020043">
    <property type="entry name" value="Deacetylase_Atu3266-like"/>
</dbReference>
<dbReference type="PIRSF" id="PIRSF039004">
    <property type="entry name" value="ADE_EF_0837"/>
    <property type="match status" value="1"/>
</dbReference>
<reference evidence="6" key="1">
    <citation type="submission" date="2016-10" db="EMBL/GenBank/DDBJ databases">
        <authorList>
            <person name="Varghese N."/>
            <person name="Submissions S."/>
        </authorList>
    </citation>
    <scope>NUCLEOTIDE SEQUENCE [LARGE SCALE GENOMIC DNA]</scope>
    <source>
        <strain evidence="6">DSM 24499</strain>
    </source>
</reference>
<keyword evidence="3" id="KW-0732">Signal</keyword>
<gene>
    <name evidence="5" type="ORF">SAMN04487907_10428</name>
</gene>
<evidence type="ECO:0000313" key="5">
    <source>
        <dbReference type="EMBL" id="SFC38531.1"/>
    </source>
</evidence>
<dbReference type="SUPFAM" id="SSF51338">
    <property type="entry name" value="Composite domain of metallo-dependent hydrolases"/>
    <property type="match status" value="1"/>
</dbReference>
<feature type="binding site" evidence="1">
    <location>
        <position position="310"/>
    </location>
    <ligand>
        <name>Zn(2+)</name>
        <dbReference type="ChEBI" id="CHEBI:29105"/>
        <label>1</label>
    </ligand>
</feature>
<sequence length="421" mass="46457">MFKTYFFKYTVVFLTLLCSSSHVFSQEYDLLLKGGTVIDPKNKIESKKLDIAIKNDTIVAVKPNINANSAKKTVDLKGYYVSPGIIDLHTHNFYGTKENHYLSDGFLALPPDGFTFRNGVTTVVDAGSPGWKNFETYKNNVIDHSETRVLSFLNIVGEGMRGGVWEQDLQDMNAKMTGLTIQQHPELVGIKVAHYSGAEWTPIKRAVEAGEIAGVPVMIDFGGHQPPLSLTRLFMEELRPGDIFTHMYANLSSVRMTILDPSTGKLYDYATNGREKGIIFDVGHGGGSFAFAQAVPAIDEDFFPDTISTDLHAESMNGGMKDMLNVMSKFLNLNMSLEQVINASTWKPAQVIHREELGNLSEGSVADIAILSVLDGDFGFIDSSGKKMMGDKKLQCEMTLRAGKIVYDLNGLASPEWDNNL</sequence>
<dbReference type="GO" id="GO:0019213">
    <property type="term" value="F:deacetylase activity"/>
    <property type="evidence" value="ECO:0007669"/>
    <property type="project" value="InterPro"/>
</dbReference>
<evidence type="ECO:0000256" key="2">
    <source>
        <dbReference type="PIRSR" id="PIRSR039004-2"/>
    </source>
</evidence>
<evidence type="ECO:0000256" key="1">
    <source>
        <dbReference type="PIRSR" id="PIRSR039004-1"/>
    </source>
</evidence>
<dbReference type="InterPro" id="IPR032466">
    <property type="entry name" value="Metal_Hydrolase"/>
</dbReference>
<feature type="modified residue" description="N6-carboxylysine" evidence="2">
    <location>
        <position position="191"/>
    </location>
</feature>
<keyword evidence="1" id="KW-0862">Zinc</keyword>
<dbReference type="GO" id="GO:0046872">
    <property type="term" value="F:metal ion binding"/>
    <property type="evidence" value="ECO:0007669"/>
    <property type="project" value="UniProtKB-KW"/>
</dbReference>
<evidence type="ECO:0000256" key="3">
    <source>
        <dbReference type="SAM" id="SignalP"/>
    </source>
</evidence>
<dbReference type="AlphaFoldDB" id="A0A1I1IRG1"/>
<organism evidence="5 6">
    <name type="scientific">Zunongwangia mangrovi</name>
    <dbReference type="NCBI Taxonomy" id="1334022"/>
    <lineage>
        <taxon>Bacteria</taxon>
        <taxon>Pseudomonadati</taxon>
        <taxon>Bacteroidota</taxon>
        <taxon>Flavobacteriia</taxon>
        <taxon>Flavobacteriales</taxon>
        <taxon>Flavobacteriaceae</taxon>
        <taxon>Zunongwangia</taxon>
    </lineage>
</organism>
<dbReference type="InterPro" id="IPR011059">
    <property type="entry name" value="Metal-dep_hydrolase_composite"/>
</dbReference>
<name>A0A1I1IRG1_9FLAO</name>
<dbReference type="GO" id="GO:0016810">
    <property type="term" value="F:hydrolase activity, acting on carbon-nitrogen (but not peptide) bonds"/>
    <property type="evidence" value="ECO:0007669"/>
    <property type="project" value="InterPro"/>
</dbReference>
<feature type="domain" description="Amidohydrolase-related" evidence="4">
    <location>
        <begin position="294"/>
        <end position="377"/>
    </location>
</feature>
<dbReference type="OrthoDB" id="9775607at2"/>
<feature type="binding site" description="via carbamate group" evidence="1">
    <location>
        <position position="191"/>
    </location>
    <ligand>
        <name>Zn(2+)</name>
        <dbReference type="ChEBI" id="CHEBI:29105"/>
        <label>2</label>
    </ligand>
</feature>
<dbReference type="Gene3D" id="2.30.40.10">
    <property type="entry name" value="Urease, subunit C, domain 1"/>
    <property type="match status" value="1"/>
</dbReference>
<evidence type="ECO:0000259" key="4">
    <source>
        <dbReference type="Pfam" id="PF01979"/>
    </source>
</evidence>
<dbReference type="RefSeq" id="WP_092542410.1">
    <property type="nucleotide sequence ID" value="NZ_FOKV01000004.1"/>
</dbReference>
<dbReference type="PANTHER" id="PTHR42717:SF1">
    <property type="entry name" value="IMIDAZOLONEPROPIONASE AND RELATED AMIDOHYDROLASES"/>
    <property type="match status" value="1"/>
</dbReference>
<feature type="binding site" evidence="1">
    <location>
        <position position="91"/>
    </location>
    <ligand>
        <name>Zn(2+)</name>
        <dbReference type="ChEBI" id="CHEBI:29105"/>
        <label>1</label>
    </ligand>
</feature>
<dbReference type="SUPFAM" id="SSF51556">
    <property type="entry name" value="Metallo-dependent hydrolases"/>
    <property type="match status" value="1"/>
</dbReference>
<dbReference type="EMBL" id="FOKV01000004">
    <property type="protein sequence ID" value="SFC38531.1"/>
    <property type="molecule type" value="Genomic_DNA"/>
</dbReference>
<feature type="binding site" description="via carbamate group" evidence="1">
    <location>
        <position position="191"/>
    </location>
    <ligand>
        <name>Zn(2+)</name>
        <dbReference type="ChEBI" id="CHEBI:29105"/>
        <label>1</label>
    </ligand>
</feature>
<feature type="binding site" evidence="1">
    <location>
        <position position="246"/>
    </location>
    <ligand>
        <name>Zn(2+)</name>
        <dbReference type="ChEBI" id="CHEBI:29105"/>
        <label>2</label>
    </ligand>
</feature>
<accession>A0A1I1IRG1</accession>
<keyword evidence="6" id="KW-1185">Reference proteome</keyword>
<dbReference type="InterPro" id="IPR006680">
    <property type="entry name" value="Amidohydro-rel"/>
</dbReference>
<dbReference type="STRING" id="1334022.SAMN04487907_10428"/>
<dbReference type="NCBIfam" id="NF006689">
    <property type="entry name" value="PRK09237.1"/>
    <property type="match status" value="1"/>
</dbReference>
<dbReference type="Proteomes" id="UP000199438">
    <property type="component" value="Unassembled WGS sequence"/>
</dbReference>
<feature type="binding site" evidence="1">
    <location>
        <position position="89"/>
    </location>
    <ligand>
        <name>Zn(2+)</name>
        <dbReference type="ChEBI" id="CHEBI:29105"/>
        <label>1</label>
    </ligand>
</feature>
<dbReference type="Pfam" id="PF01979">
    <property type="entry name" value="Amidohydro_1"/>
    <property type="match status" value="1"/>
</dbReference>
<feature type="signal peptide" evidence="3">
    <location>
        <begin position="1"/>
        <end position="25"/>
    </location>
</feature>
<dbReference type="Gene3D" id="3.20.20.140">
    <property type="entry name" value="Metal-dependent hydrolases"/>
    <property type="match status" value="1"/>
</dbReference>
<feature type="chain" id="PRO_5011526401" evidence="3">
    <location>
        <begin position="26"/>
        <end position="421"/>
    </location>
</feature>
<proteinExistence type="predicted"/>
<dbReference type="PANTHER" id="PTHR42717">
    <property type="entry name" value="DIHYDROOROTASE-RELATED"/>
    <property type="match status" value="1"/>
</dbReference>